<dbReference type="InterPro" id="IPR036047">
    <property type="entry name" value="F-box-like_dom_sf"/>
</dbReference>
<evidence type="ECO:0000313" key="4">
    <source>
        <dbReference type="Proteomes" id="UP000053477"/>
    </source>
</evidence>
<dbReference type="AlphaFoldDB" id="A0A0H2RL38"/>
<evidence type="ECO:0000259" key="2">
    <source>
        <dbReference type="PROSITE" id="PS50181"/>
    </source>
</evidence>
<dbReference type="EMBL" id="KQ085975">
    <property type="protein sequence ID" value="KLO12574.1"/>
    <property type="molecule type" value="Genomic_DNA"/>
</dbReference>
<sequence length="683" mass="76665">MSDVSLYQRNDAHQLVKQAKQSHDRGAAPSLATRQLQRDSQLASLPFDVLLCIADALRVQDIVALELTCQLLRDFVKSYSLNLRLASRMLRNSQPLPIDGFQRINELSPQVLQSVVKRGDRLQNGWNERRPELKLPYRTIPAPNGESIVWLSPITSKYTLCCTRTGKVICWDVVKSECVAEWHSGDDWEIWKCRVEFDERTVYFALAKKTEDQSESECQIIALRFPPEVEGLLQGEPVFEKLANFKFPGFVIGVYLLNPIQRLLSAYIYLEGATIGLYVLTDWDLPSYTYIDTGIPYLNQHDRPREWSCIGYDPTNLVIHDEDHGELHQYFYPYTLLESLSRSSPTQDLSISSTNGSTTRHGFPNTPTKLVPPQQTYTLKFPIEGSPFAAYESTSAHFVRQWWPTLPRLEGMKRRSCTIMLLSFEVPGPIPVVEQGQPVPNAPEYNYPAGTTLFTIAQHYFGIPSSEEQLRWWYVREPFEIVSSPGNPFPVDEEHAQQEQAQDDPPEQGEQPDGEPAPAPVPVPAPAPAPAPFIPFAAAPVGAVVAALAVAPQVQLPPNAAEIIQNGGVAQLFEEMMQQAEDDLDDGMHTHFSPLIAVDFGCAAWLEFVNPRTEDIRLRFVMFPPVYVDRAAADFDPLGSEVRTLETPEDVVLSNVCHIGLDQSQGTIILGLLDGSVYVLRYE</sequence>
<dbReference type="InParanoid" id="A0A0H2RL38"/>
<dbReference type="PROSITE" id="PS50181">
    <property type="entry name" value="FBOX"/>
    <property type="match status" value="1"/>
</dbReference>
<feature type="compositionally biased region" description="Pro residues" evidence="1">
    <location>
        <begin position="515"/>
        <end position="525"/>
    </location>
</feature>
<proteinExistence type="predicted"/>
<protein>
    <recommendedName>
        <fullName evidence="2">F-box domain-containing protein</fullName>
    </recommendedName>
</protein>
<dbReference type="OrthoDB" id="3202382at2759"/>
<keyword evidence="4" id="KW-1185">Reference proteome</keyword>
<dbReference type="InterPro" id="IPR001810">
    <property type="entry name" value="F-box_dom"/>
</dbReference>
<feature type="domain" description="F-box" evidence="2">
    <location>
        <begin position="39"/>
        <end position="85"/>
    </location>
</feature>
<gene>
    <name evidence="3" type="ORF">SCHPADRAFT_875332</name>
</gene>
<evidence type="ECO:0000256" key="1">
    <source>
        <dbReference type="SAM" id="MobiDB-lite"/>
    </source>
</evidence>
<reference evidence="3 4" key="1">
    <citation type="submission" date="2015-04" db="EMBL/GenBank/DDBJ databases">
        <title>Complete genome sequence of Schizopora paradoxa KUC8140, a cosmopolitan wood degrader in East Asia.</title>
        <authorList>
            <consortium name="DOE Joint Genome Institute"/>
            <person name="Min B."/>
            <person name="Park H."/>
            <person name="Jang Y."/>
            <person name="Kim J.-J."/>
            <person name="Kim K.H."/>
            <person name="Pangilinan J."/>
            <person name="Lipzen A."/>
            <person name="Riley R."/>
            <person name="Grigoriev I.V."/>
            <person name="Spatafora J.W."/>
            <person name="Choi I.-G."/>
        </authorList>
    </citation>
    <scope>NUCLEOTIDE SEQUENCE [LARGE SCALE GENOMIC DNA]</scope>
    <source>
        <strain evidence="3 4">KUC8140</strain>
    </source>
</reference>
<evidence type="ECO:0000313" key="3">
    <source>
        <dbReference type="EMBL" id="KLO12574.1"/>
    </source>
</evidence>
<feature type="region of interest" description="Disordered" evidence="1">
    <location>
        <begin position="485"/>
        <end position="525"/>
    </location>
</feature>
<feature type="region of interest" description="Disordered" evidence="1">
    <location>
        <begin position="347"/>
        <end position="369"/>
    </location>
</feature>
<accession>A0A0H2RL38</accession>
<name>A0A0H2RL38_9AGAM</name>
<dbReference type="Proteomes" id="UP000053477">
    <property type="component" value="Unassembled WGS sequence"/>
</dbReference>
<dbReference type="SUPFAM" id="SSF81383">
    <property type="entry name" value="F-box domain"/>
    <property type="match status" value="1"/>
</dbReference>
<feature type="compositionally biased region" description="Acidic residues" evidence="1">
    <location>
        <begin position="501"/>
        <end position="513"/>
    </location>
</feature>
<organism evidence="3 4">
    <name type="scientific">Schizopora paradoxa</name>
    <dbReference type="NCBI Taxonomy" id="27342"/>
    <lineage>
        <taxon>Eukaryota</taxon>
        <taxon>Fungi</taxon>
        <taxon>Dikarya</taxon>
        <taxon>Basidiomycota</taxon>
        <taxon>Agaricomycotina</taxon>
        <taxon>Agaricomycetes</taxon>
        <taxon>Hymenochaetales</taxon>
        <taxon>Schizoporaceae</taxon>
        <taxon>Schizopora</taxon>
    </lineage>
</organism>